<protein>
    <recommendedName>
        <fullName evidence="2">Protein kinase domain-containing protein</fullName>
    </recommendedName>
</protein>
<feature type="domain" description="Protein kinase" evidence="2">
    <location>
        <begin position="233"/>
        <end position="531"/>
    </location>
</feature>
<evidence type="ECO:0000313" key="4">
    <source>
        <dbReference type="Proteomes" id="UP001355207"/>
    </source>
</evidence>
<feature type="compositionally biased region" description="Basic residues" evidence="1">
    <location>
        <begin position="582"/>
        <end position="603"/>
    </location>
</feature>
<dbReference type="InterPro" id="IPR011009">
    <property type="entry name" value="Kinase-like_dom_sf"/>
</dbReference>
<feature type="compositionally biased region" description="Polar residues" evidence="1">
    <location>
        <begin position="80"/>
        <end position="89"/>
    </location>
</feature>
<feature type="compositionally biased region" description="Basic and acidic residues" evidence="1">
    <location>
        <begin position="794"/>
        <end position="803"/>
    </location>
</feature>
<feature type="region of interest" description="Disordered" evidence="1">
    <location>
        <begin position="80"/>
        <end position="99"/>
    </location>
</feature>
<evidence type="ECO:0000259" key="2">
    <source>
        <dbReference type="PROSITE" id="PS50011"/>
    </source>
</evidence>
<dbReference type="EMBL" id="CP144101">
    <property type="protein sequence ID" value="WWC88336.1"/>
    <property type="molecule type" value="Genomic_DNA"/>
</dbReference>
<dbReference type="GO" id="GO:0004674">
    <property type="term" value="F:protein serine/threonine kinase activity"/>
    <property type="evidence" value="ECO:0007669"/>
    <property type="project" value="InterPro"/>
</dbReference>
<dbReference type="SMART" id="SM00220">
    <property type="entry name" value="S_TKc"/>
    <property type="match status" value="1"/>
</dbReference>
<dbReference type="InterPro" id="IPR008271">
    <property type="entry name" value="Ser/Thr_kinase_AS"/>
</dbReference>
<dbReference type="RefSeq" id="XP_066075099.1">
    <property type="nucleotide sequence ID" value="XM_066219002.1"/>
</dbReference>
<dbReference type="CDD" id="cd14014">
    <property type="entry name" value="STKc_PknB_like"/>
    <property type="match status" value="1"/>
</dbReference>
<feature type="compositionally biased region" description="Basic and acidic residues" evidence="1">
    <location>
        <begin position="1347"/>
        <end position="1365"/>
    </location>
</feature>
<sequence>MVNVQPKLNKPKSKIRMRLGLGGSPAIATINTDNNKLQYDEKHLSPNPSPSQNNLNASTSTCASGSGSAISRTDSRSAFTYDFSSSTPSKSPPHRTEFDTISYNTISPESLMYQNQNQNPSISHGLNHPQQYNNDSSSTLLSSSSSEEGNGSANGYEYHVYPNQQHQQQQQIHHHREQYYQQQQQQPSEEGVVEIEDERHDNGEETLHPALNTITSGTDDIFSLTDQQLSDRFTFISEIGFGNWGSVWLCKPKHLRSSYHLNNPQHQQMNENERAVIRLGKKSVASGGSGAAGKVAIKLVHRSRTATTAARVRALWGEMKIIRSLRHEPHPSIIAFEAFVITPSYALVIMQHLAELIPVCLSPARAIPYFRQLASAVGYLHERGITHNDIKPANVLLSHNDIPVLVDFGFAQQWDVNARGSFLSSISWGTPEYLDPIRAKGMPHDERASDVWSLGITMFEILIGRTPFEANEDEQFQTPEELVIYYERTKRGQWVGEWSMPEGLQNLFQHMINPDPAYRISAMQAYHHPALQPSAPSVIITPHFVRAAASFDEFNEEPIPNPPIEYAEAVEATKASTGAVEKKKKRKVKKDGQHHHHHHHHSHKDKDHSHKAATQALGESIKQHTSISKAKNPHRDLGDDKENVDHAAERSIGKLIIRKREEEMKEKDDEGEDPTPTKVLKPAQPLRLKELSFIADKKVAPRTSNSNLTNLSRPTSAASQNTAQGNTNTLSHAVSASTLKHKTSSISTHIPKSKEEAVLRTMKSLEGTRKLVHNYNNNEKKEKVSEAIAAIKRHAPEPRRPKSLDSAVELNNTTAKSQTRKEDERRSLGIDRAVLVDVQEDEIDIRVKEGSKEVDTIVHFHDHEKAQAPMRAAEPMSPPRAKRSSANQQPTPSPQKVRKAYRKPHAEMDALRGKIFPASDDESPLSELRDKILVSDQEKLVRFRQISQGDQMEVLTSTNEDKDQTSRSNELITAGPSRSSSRNGEVRNSIDSYNSTGTGLTHRKSIEALEMDGRLDKMSNWIKSVENIIEDARKAISEGRELPPLPILSLPIKELSSSTANEGIEVNKKFGLTPDKAIPSHLRTSSTQVEPSTPPKWATNDSSSSSMINNTFKATVTTETKIKEAEEKVKMANKWLEEQGRKGKKERPTVLHVLKLFGSEKERPLSGSRSNTPDIAQLVPLKPPAASSSHALKGAPSTPALRSSTTRGLTRVPMRKSESNLRNFNTMPTIPSPSFVAGPEYDPLTMLDQDQDEQAISPSSPRRVMFENLLSTEPGVIRHGEGWGSLSSGKGFMMAPQPNITSGVKPSSSMASLRDRARALLGDSSSGNGNENRNSKGDLKTNGYNGHKLEKRSSKLSLHLDKEIPTVRPNTPGASSVFTLKTPQENNKKNWLKSLKGAMGMGKKMDKVEENL</sequence>
<reference evidence="3 4" key="1">
    <citation type="submission" date="2024-01" db="EMBL/GenBank/DDBJ databases">
        <title>Comparative genomics of Cryptococcus and Kwoniella reveals pathogenesis evolution and contrasting modes of karyotype evolution via chromosome fusion or intercentromeric recombination.</title>
        <authorList>
            <person name="Coelho M.A."/>
            <person name="David-Palma M."/>
            <person name="Shea T."/>
            <person name="Bowers K."/>
            <person name="McGinley-Smith S."/>
            <person name="Mohammad A.W."/>
            <person name="Gnirke A."/>
            <person name="Yurkov A.M."/>
            <person name="Nowrousian M."/>
            <person name="Sun S."/>
            <person name="Cuomo C.A."/>
            <person name="Heitman J."/>
        </authorList>
    </citation>
    <scope>NUCLEOTIDE SEQUENCE [LARGE SCALE GENOMIC DNA]</scope>
    <source>
        <strain evidence="3 4">CBS 6074</strain>
    </source>
</reference>
<feature type="compositionally biased region" description="Polar residues" evidence="1">
    <location>
        <begin position="115"/>
        <end position="135"/>
    </location>
</feature>
<dbReference type="PANTHER" id="PTHR24348">
    <property type="entry name" value="SERINE/THREONINE-PROTEIN KINASE UNC-51-RELATED"/>
    <property type="match status" value="1"/>
</dbReference>
<dbReference type="GO" id="GO:0005524">
    <property type="term" value="F:ATP binding"/>
    <property type="evidence" value="ECO:0007669"/>
    <property type="project" value="InterPro"/>
</dbReference>
<organism evidence="3 4">
    <name type="scientific">Kwoniella dendrophila CBS 6074</name>
    <dbReference type="NCBI Taxonomy" id="1295534"/>
    <lineage>
        <taxon>Eukaryota</taxon>
        <taxon>Fungi</taxon>
        <taxon>Dikarya</taxon>
        <taxon>Basidiomycota</taxon>
        <taxon>Agaricomycotina</taxon>
        <taxon>Tremellomycetes</taxon>
        <taxon>Tremellales</taxon>
        <taxon>Cryptococcaceae</taxon>
        <taxon>Kwoniella</taxon>
    </lineage>
</organism>
<evidence type="ECO:0000256" key="1">
    <source>
        <dbReference type="SAM" id="MobiDB-lite"/>
    </source>
</evidence>
<feature type="region of interest" description="Disordered" evidence="1">
    <location>
        <begin position="40"/>
        <end position="72"/>
    </location>
</feature>
<proteinExistence type="predicted"/>
<feature type="region of interest" description="Disordered" evidence="1">
    <location>
        <begin position="573"/>
        <end position="684"/>
    </location>
</feature>
<dbReference type="GO" id="GO:0005737">
    <property type="term" value="C:cytoplasm"/>
    <property type="evidence" value="ECO:0007669"/>
    <property type="project" value="TreeGrafter"/>
</dbReference>
<dbReference type="SUPFAM" id="SSF56112">
    <property type="entry name" value="Protein kinase-like (PK-like)"/>
    <property type="match status" value="1"/>
</dbReference>
<feature type="region of interest" description="Disordered" evidence="1">
    <location>
        <begin position="703"/>
        <end position="725"/>
    </location>
</feature>
<feature type="region of interest" description="Disordered" evidence="1">
    <location>
        <begin position="1321"/>
        <end position="1382"/>
    </location>
</feature>
<dbReference type="PROSITE" id="PS50011">
    <property type="entry name" value="PROTEIN_KINASE_DOM"/>
    <property type="match status" value="1"/>
</dbReference>
<feature type="region of interest" description="Disordered" evidence="1">
    <location>
        <begin position="1183"/>
        <end position="1234"/>
    </location>
</feature>
<feature type="compositionally biased region" description="Low complexity" evidence="1">
    <location>
        <begin position="136"/>
        <end position="146"/>
    </location>
</feature>
<feature type="region of interest" description="Disordered" evidence="1">
    <location>
        <begin position="1078"/>
        <end position="1105"/>
    </location>
</feature>
<feature type="region of interest" description="Disordered" evidence="1">
    <location>
        <begin position="955"/>
        <end position="997"/>
    </location>
</feature>
<feature type="region of interest" description="Disordered" evidence="1">
    <location>
        <begin position="864"/>
        <end position="901"/>
    </location>
</feature>
<dbReference type="InterPro" id="IPR000719">
    <property type="entry name" value="Prot_kinase_dom"/>
</dbReference>
<feature type="compositionally biased region" description="Low complexity" evidence="1">
    <location>
        <begin position="1322"/>
        <end position="1332"/>
    </location>
</feature>
<keyword evidence="4" id="KW-1185">Reference proteome</keyword>
<feature type="compositionally biased region" description="Polar residues" evidence="1">
    <location>
        <begin position="1082"/>
        <end position="1091"/>
    </location>
</feature>
<name>A0AAX4JSA4_9TREE</name>
<dbReference type="Proteomes" id="UP001355207">
    <property type="component" value="Chromosome 4"/>
</dbReference>
<dbReference type="GO" id="GO:0010506">
    <property type="term" value="P:regulation of autophagy"/>
    <property type="evidence" value="ECO:0007669"/>
    <property type="project" value="InterPro"/>
</dbReference>
<feature type="compositionally biased region" description="Polar residues" evidence="1">
    <location>
        <begin position="1368"/>
        <end position="1382"/>
    </location>
</feature>
<dbReference type="PANTHER" id="PTHR24348:SF68">
    <property type="entry name" value="SERINE_THREONINE-PROTEIN KINASE ATG1C"/>
    <property type="match status" value="1"/>
</dbReference>
<feature type="compositionally biased region" description="Polar residues" evidence="1">
    <location>
        <begin position="1220"/>
        <end position="1229"/>
    </location>
</feature>
<feature type="region of interest" description="Disordered" evidence="1">
    <location>
        <begin position="115"/>
        <end position="192"/>
    </location>
</feature>
<feature type="compositionally biased region" description="Basic and acidic residues" evidence="1">
    <location>
        <begin position="633"/>
        <end position="668"/>
    </location>
</feature>
<dbReference type="GeneID" id="91093916"/>
<dbReference type="InterPro" id="IPR045269">
    <property type="entry name" value="Atg1-like"/>
</dbReference>
<dbReference type="Gene3D" id="3.30.200.20">
    <property type="entry name" value="Phosphorylase Kinase, domain 1"/>
    <property type="match status" value="1"/>
</dbReference>
<evidence type="ECO:0000313" key="3">
    <source>
        <dbReference type="EMBL" id="WWC88336.1"/>
    </source>
</evidence>
<feature type="region of interest" description="Disordered" evidence="1">
    <location>
        <begin position="792"/>
        <end position="826"/>
    </location>
</feature>
<feature type="compositionally biased region" description="Polar residues" evidence="1">
    <location>
        <begin position="966"/>
        <end position="983"/>
    </location>
</feature>
<gene>
    <name evidence="3" type="ORF">L201_003246</name>
</gene>
<dbReference type="Gene3D" id="1.10.510.10">
    <property type="entry name" value="Transferase(Phosphotransferase) domain 1"/>
    <property type="match status" value="1"/>
</dbReference>
<dbReference type="PROSITE" id="PS00108">
    <property type="entry name" value="PROTEIN_KINASE_ST"/>
    <property type="match status" value="1"/>
</dbReference>
<dbReference type="Pfam" id="PF00069">
    <property type="entry name" value="Pkinase"/>
    <property type="match status" value="1"/>
</dbReference>
<feature type="compositionally biased region" description="Low complexity" evidence="1">
    <location>
        <begin position="50"/>
        <end position="71"/>
    </location>
</feature>
<accession>A0AAX4JSA4</accession>